<keyword evidence="1 3" id="KW-0732">Signal</keyword>
<dbReference type="GeneTree" id="ENSGT00940000164478"/>
<dbReference type="AlphaFoldDB" id="F7C9J6"/>
<sequence length="167" mass="18259">MMKLLLVTLALLGLWGSEVLGKVRLSSFSGPYGTTGGTAFSFSGDHLQGPITGLRVREQPGGMIRGIQLQFGGAWSKYFGSETEVVHEFLLLPEETITQVSGKFHTYIQQLIFITSQGRQFHVGQPAGTSFNALPHRPTASLRFISGQHNNAGLTNIGFHWEMPKKA</sequence>
<dbReference type="Bgee" id="ENSOANG00000004379">
    <property type="expression patterns" value="Expressed in testis"/>
</dbReference>
<dbReference type="OMA" id="AHWAVFE"/>
<accession>F7C9J6</accession>
<dbReference type="GO" id="GO:0030246">
    <property type="term" value="F:carbohydrate binding"/>
    <property type="evidence" value="ECO:0007669"/>
    <property type="project" value="UniProtKB-KW"/>
</dbReference>
<reference evidence="5" key="1">
    <citation type="submission" date="2025-08" db="UniProtKB">
        <authorList>
            <consortium name="Ensembl"/>
        </authorList>
    </citation>
    <scope>IDENTIFICATION</scope>
    <source>
        <strain evidence="5">Glennie</strain>
    </source>
</reference>
<dbReference type="Proteomes" id="UP000002279">
    <property type="component" value="Unplaced"/>
</dbReference>
<feature type="signal peptide" evidence="3">
    <location>
        <begin position="1"/>
        <end position="21"/>
    </location>
</feature>
<feature type="chain" id="PRO_5027693879" description="Jacalin-type lectin domain-containing protein" evidence="3">
    <location>
        <begin position="22"/>
        <end position="167"/>
    </location>
</feature>
<feature type="domain" description="Jacalin-type lectin" evidence="4">
    <location>
        <begin position="26"/>
        <end position="163"/>
    </location>
</feature>
<dbReference type="InterPro" id="IPR036404">
    <property type="entry name" value="Jacalin-like_lectin_dom_sf"/>
</dbReference>
<proteinExistence type="predicted"/>
<organism evidence="5 6">
    <name type="scientific">Ornithorhynchus anatinus</name>
    <name type="common">Duckbill platypus</name>
    <dbReference type="NCBI Taxonomy" id="9258"/>
    <lineage>
        <taxon>Eukaryota</taxon>
        <taxon>Metazoa</taxon>
        <taxon>Chordata</taxon>
        <taxon>Craniata</taxon>
        <taxon>Vertebrata</taxon>
        <taxon>Euteleostomi</taxon>
        <taxon>Mammalia</taxon>
        <taxon>Monotremata</taxon>
        <taxon>Ornithorhynchidae</taxon>
        <taxon>Ornithorhynchus</taxon>
    </lineage>
</organism>
<evidence type="ECO:0000313" key="5">
    <source>
        <dbReference type="Ensembl" id="ENSOANP00000006937.2"/>
    </source>
</evidence>
<keyword evidence="2" id="KW-0430">Lectin</keyword>
<evidence type="ECO:0000256" key="3">
    <source>
        <dbReference type="SAM" id="SignalP"/>
    </source>
</evidence>
<evidence type="ECO:0000256" key="1">
    <source>
        <dbReference type="ARBA" id="ARBA00022729"/>
    </source>
</evidence>
<protein>
    <recommendedName>
        <fullName evidence="4">Jacalin-type lectin domain-containing protein</fullName>
    </recommendedName>
</protein>
<evidence type="ECO:0000313" key="6">
    <source>
        <dbReference type="Proteomes" id="UP000002279"/>
    </source>
</evidence>
<dbReference type="SMART" id="SM00915">
    <property type="entry name" value="Jacalin"/>
    <property type="match status" value="1"/>
</dbReference>
<dbReference type="SUPFAM" id="SSF51101">
    <property type="entry name" value="Mannose-binding lectins"/>
    <property type="match status" value="1"/>
</dbReference>
<dbReference type="Pfam" id="PF01419">
    <property type="entry name" value="Jacalin"/>
    <property type="match status" value="1"/>
</dbReference>
<dbReference type="PANTHER" id="PTHR33589:SF5">
    <property type="entry name" value="JACALIN-TYPE LECTIN DOMAIN-CONTAINING PROTEIN"/>
    <property type="match status" value="1"/>
</dbReference>
<dbReference type="eggNOG" id="ENOG502S4MA">
    <property type="taxonomic scope" value="Eukaryota"/>
</dbReference>
<name>F7C9J6_ORNAN</name>
<dbReference type="HOGENOM" id="CLU_104246_0_0_1"/>
<dbReference type="InterPro" id="IPR052321">
    <property type="entry name" value="PolyBind_ProtTraffic"/>
</dbReference>
<dbReference type="InParanoid" id="F7C9J6"/>
<reference evidence="5" key="2">
    <citation type="submission" date="2025-09" db="UniProtKB">
        <authorList>
            <consortium name="Ensembl"/>
        </authorList>
    </citation>
    <scope>IDENTIFICATION</scope>
    <source>
        <strain evidence="5">Glennie</strain>
    </source>
</reference>
<dbReference type="Ensembl" id="ENSOANT00000006939.2">
    <property type="protein sequence ID" value="ENSOANP00000006937.2"/>
    <property type="gene ID" value="ENSOANG00000004379.2"/>
</dbReference>
<dbReference type="PANTHER" id="PTHR33589">
    <property type="entry name" value="OS11G0524900 PROTEIN"/>
    <property type="match status" value="1"/>
</dbReference>
<dbReference type="PROSITE" id="PS51752">
    <property type="entry name" value="JACALIN_LECTIN"/>
    <property type="match status" value="1"/>
</dbReference>
<dbReference type="Gene3D" id="2.100.10.30">
    <property type="entry name" value="Jacalin-like lectin domain"/>
    <property type="match status" value="1"/>
</dbReference>
<evidence type="ECO:0000256" key="2">
    <source>
        <dbReference type="ARBA" id="ARBA00022734"/>
    </source>
</evidence>
<keyword evidence="6" id="KW-1185">Reference proteome</keyword>
<evidence type="ECO:0000259" key="4">
    <source>
        <dbReference type="PROSITE" id="PS51752"/>
    </source>
</evidence>
<dbReference type="InterPro" id="IPR001229">
    <property type="entry name" value="Jacalin-like_lectin_dom"/>
</dbReference>